<feature type="region of interest" description="Disordered" evidence="1">
    <location>
        <begin position="21"/>
        <end position="56"/>
    </location>
</feature>
<feature type="compositionally biased region" description="Basic and acidic residues" evidence="1">
    <location>
        <begin position="24"/>
        <end position="35"/>
    </location>
</feature>
<organism evidence="2 3">
    <name type="scientific">Macrophomina phaseolina</name>
    <dbReference type="NCBI Taxonomy" id="35725"/>
    <lineage>
        <taxon>Eukaryota</taxon>
        <taxon>Fungi</taxon>
        <taxon>Dikarya</taxon>
        <taxon>Ascomycota</taxon>
        <taxon>Pezizomycotina</taxon>
        <taxon>Dothideomycetes</taxon>
        <taxon>Dothideomycetes incertae sedis</taxon>
        <taxon>Botryosphaeriales</taxon>
        <taxon>Botryosphaeriaceae</taxon>
        <taxon>Macrophomina</taxon>
    </lineage>
</organism>
<evidence type="ECO:0000313" key="2">
    <source>
        <dbReference type="EMBL" id="KAH7031897.1"/>
    </source>
</evidence>
<dbReference type="EMBL" id="JAGTJR010000043">
    <property type="protein sequence ID" value="KAH7031897.1"/>
    <property type="molecule type" value="Genomic_DNA"/>
</dbReference>
<name>A0ABQ8FWX7_9PEZI</name>
<evidence type="ECO:0000313" key="3">
    <source>
        <dbReference type="Proteomes" id="UP000774617"/>
    </source>
</evidence>
<accession>A0ABQ8FWX7</accession>
<protein>
    <submittedName>
        <fullName evidence="2">Uncharacterized protein</fullName>
    </submittedName>
</protein>
<reference evidence="2 3" key="1">
    <citation type="journal article" date="2021" name="Nat. Commun.">
        <title>Genetic determinants of endophytism in the Arabidopsis root mycobiome.</title>
        <authorList>
            <person name="Mesny F."/>
            <person name="Miyauchi S."/>
            <person name="Thiergart T."/>
            <person name="Pickel B."/>
            <person name="Atanasova L."/>
            <person name="Karlsson M."/>
            <person name="Huettel B."/>
            <person name="Barry K.W."/>
            <person name="Haridas S."/>
            <person name="Chen C."/>
            <person name="Bauer D."/>
            <person name="Andreopoulos W."/>
            <person name="Pangilinan J."/>
            <person name="LaButti K."/>
            <person name="Riley R."/>
            <person name="Lipzen A."/>
            <person name="Clum A."/>
            <person name="Drula E."/>
            <person name="Henrissat B."/>
            <person name="Kohler A."/>
            <person name="Grigoriev I.V."/>
            <person name="Martin F.M."/>
            <person name="Hacquard S."/>
        </authorList>
    </citation>
    <scope>NUCLEOTIDE SEQUENCE [LARGE SCALE GENOMIC DNA]</scope>
    <source>
        <strain evidence="2 3">MPI-SDFR-AT-0080</strain>
    </source>
</reference>
<evidence type="ECO:0000256" key="1">
    <source>
        <dbReference type="SAM" id="MobiDB-lite"/>
    </source>
</evidence>
<comment type="caution">
    <text evidence="2">The sequence shown here is derived from an EMBL/GenBank/DDBJ whole genome shotgun (WGS) entry which is preliminary data.</text>
</comment>
<gene>
    <name evidence="2" type="ORF">B0J12DRAFT_316303</name>
</gene>
<proteinExistence type="predicted"/>
<dbReference type="Proteomes" id="UP000774617">
    <property type="component" value="Unassembled WGS sequence"/>
</dbReference>
<keyword evidence="3" id="KW-1185">Reference proteome</keyword>
<feature type="compositionally biased region" description="Basic residues" evidence="1">
    <location>
        <begin position="138"/>
        <end position="147"/>
    </location>
</feature>
<feature type="compositionally biased region" description="Low complexity" evidence="1">
    <location>
        <begin position="75"/>
        <end position="92"/>
    </location>
</feature>
<feature type="region of interest" description="Disordered" evidence="1">
    <location>
        <begin position="75"/>
        <end position="154"/>
    </location>
</feature>
<sequence>MAAQGNLSGNGARAVTIELEGVTEGERKKGAERRIARLGPATALPGPSARGGGDIQPSAWAFHCSSFCLARPPSAAAGLPAAAGPTGGEESAPAPPAPPAEASTAQPPPADCPAADVEQEADPSPTRAGPPPGDPRCFHRPAHKHRGFVPPHQA</sequence>